<keyword evidence="3" id="KW-1185">Reference proteome</keyword>
<evidence type="ECO:0000313" key="3">
    <source>
        <dbReference type="Proteomes" id="UP000281553"/>
    </source>
</evidence>
<dbReference type="OrthoDB" id="28357at2759"/>
<feature type="compositionally biased region" description="Polar residues" evidence="1">
    <location>
        <begin position="51"/>
        <end position="66"/>
    </location>
</feature>
<feature type="region of interest" description="Disordered" evidence="1">
    <location>
        <begin position="41"/>
        <end position="66"/>
    </location>
</feature>
<proteinExistence type="predicted"/>
<accession>A0A3P7RDU3</accession>
<protein>
    <submittedName>
        <fullName evidence="2">Uncharacterized protein</fullName>
    </submittedName>
</protein>
<feature type="non-terminal residue" evidence="2">
    <location>
        <position position="1"/>
    </location>
</feature>
<name>A0A3P7RDU3_DIBLA</name>
<evidence type="ECO:0000256" key="1">
    <source>
        <dbReference type="SAM" id="MobiDB-lite"/>
    </source>
</evidence>
<dbReference type="Proteomes" id="UP000281553">
    <property type="component" value="Unassembled WGS sequence"/>
</dbReference>
<dbReference type="AlphaFoldDB" id="A0A3P7RDU3"/>
<reference evidence="2 3" key="1">
    <citation type="submission" date="2018-11" db="EMBL/GenBank/DDBJ databases">
        <authorList>
            <consortium name="Pathogen Informatics"/>
        </authorList>
    </citation>
    <scope>NUCLEOTIDE SEQUENCE [LARGE SCALE GENOMIC DNA]</scope>
</reference>
<gene>
    <name evidence="2" type="ORF">DILT_LOCUS18492</name>
</gene>
<dbReference type="EMBL" id="UYRU01100937">
    <property type="protein sequence ID" value="VDN41266.1"/>
    <property type="molecule type" value="Genomic_DNA"/>
</dbReference>
<sequence>VDKAADFGKFCSSLCNKASQRPTVTRPISVDLSGSGALADNSANMKVLAPHSQSPEPKAGGQQQQPIVGGSKQALIYLPGEVDSCFNAPPELQRFSMQCMLQKRLLILPSAGESNQLQP</sequence>
<organism evidence="2 3">
    <name type="scientific">Dibothriocephalus latus</name>
    <name type="common">Fish tapeworm</name>
    <name type="synonym">Diphyllobothrium latum</name>
    <dbReference type="NCBI Taxonomy" id="60516"/>
    <lineage>
        <taxon>Eukaryota</taxon>
        <taxon>Metazoa</taxon>
        <taxon>Spiralia</taxon>
        <taxon>Lophotrochozoa</taxon>
        <taxon>Platyhelminthes</taxon>
        <taxon>Cestoda</taxon>
        <taxon>Eucestoda</taxon>
        <taxon>Diphyllobothriidea</taxon>
        <taxon>Diphyllobothriidae</taxon>
        <taxon>Dibothriocephalus</taxon>
    </lineage>
</organism>
<evidence type="ECO:0000313" key="2">
    <source>
        <dbReference type="EMBL" id="VDN41266.1"/>
    </source>
</evidence>